<feature type="region of interest" description="Disordered" evidence="1">
    <location>
        <begin position="229"/>
        <end position="252"/>
    </location>
</feature>
<sequence length="625" mass="70447">MSLQSITNAPHQWTNAGYSALSVPPPYISPYPYNPSLDAMGRKKGGAFYTPVYPAEWTPDTRHTQAQSLHVPQQPRSAQSIVQSLAQSRRSAQNQASVSKRAIYNIVDAWRAYKSDTTNQYNGDNQYQSNYQQLPHYQQQVPEFDANFQPLPPYQQQLFLPSFNPQWSQQSLWTAAQTLPQPPQLAPQATAFRPVQRLPLQPQSSTHEHHAQDQIIQSIETDDVPRQLPIRPVKQRSARQPTPRRGPTPINEAIAPVKIPEPSQTYLHTAALPSQQLLQPQKLLVLLDLNGTLVYRTGYMRREVVKRPGVDRLVQYLFANHHVMLFTSATLKSAERMAKTLLTPEQYSQLITIRSREDLDLTHEQFINKVQVYKDLNVIWKDKAIVQAAPIWVVIKAKSHPHNLLQVTEFLEPEPNASKKEKAAFKLRETVAMRSVEEKLESLKWQVNVACCIREWQEAANKKKKKGLGLDAEEASARESLDEAEKAIWSRAADEEYATPVSMDGNSSGIVAKPEADDGATEPTTKTHEEEEEEYEPDEWQGVKLPTPSPEVELGAVEKLKALAGSVSKPATAPPGKRYSFMDARDSGNRNMSTAREVSPVTEEDFKWLSLDEKTSADVTKAKQT</sequence>
<accession>A0A0N1H7Q5</accession>
<dbReference type="InterPro" id="IPR004274">
    <property type="entry name" value="FCP1_dom"/>
</dbReference>
<dbReference type="EMBL" id="LFJN01000022">
    <property type="protein sequence ID" value="KPI37690.1"/>
    <property type="molecule type" value="Genomic_DNA"/>
</dbReference>
<protein>
    <submittedName>
        <fullName evidence="3">Putative FCP1 homology domain-containing protein</fullName>
    </submittedName>
</protein>
<organism evidence="3 4">
    <name type="scientific">Cyphellophora attinorum</name>
    <dbReference type="NCBI Taxonomy" id="1664694"/>
    <lineage>
        <taxon>Eukaryota</taxon>
        <taxon>Fungi</taxon>
        <taxon>Dikarya</taxon>
        <taxon>Ascomycota</taxon>
        <taxon>Pezizomycotina</taxon>
        <taxon>Eurotiomycetes</taxon>
        <taxon>Chaetothyriomycetidae</taxon>
        <taxon>Chaetothyriales</taxon>
        <taxon>Cyphellophoraceae</taxon>
        <taxon>Cyphellophora</taxon>
    </lineage>
</organism>
<feature type="domain" description="FCP1 homology" evidence="2">
    <location>
        <begin position="278"/>
        <end position="443"/>
    </location>
</feature>
<evidence type="ECO:0000313" key="3">
    <source>
        <dbReference type="EMBL" id="KPI37690.1"/>
    </source>
</evidence>
<reference evidence="3 4" key="1">
    <citation type="submission" date="2015-06" db="EMBL/GenBank/DDBJ databases">
        <title>Draft genome of the ant-associated black yeast Phialophora attae CBS 131958.</title>
        <authorList>
            <person name="Moreno L.F."/>
            <person name="Stielow B.J."/>
            <person name="de Hoog S."/>
            <person name="Vicente V.A."/>
            <person name="Weiss V.A."/>
            <person name="de Vries M."/>
            <person name="Cruz L.M."/>
            <person name="Souza E.M."/>
        </authorList>
    </citation>
    <scope>NUCLEOTIDE SEQUENCE [LARGE SCALE GENOMIC DNA]</scope>
    <source>
        <strain evidence="3 4">CBS 131958</strain>
    </source>
</reference>
<evidence type="ECO:0000256" key="1">
    <source>
        <dbReference type="SAM" id="MobiDB-lite"/>
    </source>
</evidence>
<dbReference type="InterPro" id="IPR050365">
    <property type="entry name" value="TIM50"/>
</dbReference>
<name>A0A0N1H7Q5_9EURO</name>
<comment type="caution">
    <text evidence="3">The sequence shown here is derived from an EMBL/GenBank/DDBJ whole genome shotgun (WGS) entry which is preliminary data.</text>
</comment>
<dbReference type="Proteomes" id="UP000038010">
    <property type="component" value="Unassembled WGS sequence"/>
</dbReference>
<dbReference type="AlphaFoldDB" id="A0A0N1H7Q5"/>
<dbReference type="PROSITE" id="PS50969">
    <property type="entry name" value="FCP1"/>
    <property type="match status" value="1"/>
</dbReference>
<dbReference type="InterPro" id="IPR023214">
    <property type="entry name" value="HAD_sf"/>
</dbReference>
<dbReference type="STRING" id="1664694.A0A0N1H7Q5"/>
<dbReference type="RefSeq" id="XP_017997653.1">
    <property type="nucleotide sequence ID" value="XM_018141428.1"/>
</dbReference>
<dbReference type="PANTHER" id="PTHR12210">
    <property type="entry name" value="DULLARD PROTEIN PHOSPHATASE"/>
    <property type="match status" value="1"/>
</dbReference>
<dbReference type="VEuPathDB" id="FungiDB:AB675_152"/>
<feature type="region of interest" description="Disordered" evidence="1">
    <location>
        <begin position="500"/>
        <end position="549"/>
    </location>
</feature>
<dbReference type="Pfam" id="PF03031">
    <property type="entry name" value="NIF"/>
    <property type="match status" value="1"/>
</dbReference>
<dbReference type="InterPro" id="IPR036412">
    <property type="entry name" value="HAD-like_sf"/>
</dbReference>
<dbReference type="SMART" id="SM00577">
    <property type="entry name" value="CPDc"/>
    <property type="match status" value="1"/>
</dbReference>
<proteinExistence type="predicted"/>
<dbReference type="GeneID" id="28733297"/>
<evidence type="ECO:0000313" key="4">
    <source>
        <dbReference type="Proteomes" id="UP000038010"/>
    </source>
</evidence>
<gene>
    <name evidence="3" type="ORF">AB675_152</name>
</gene>
<dbReference type="OrthoDB" id="1711508at2759"/>
<dbReference type="SUPFAM" id="SSF56784">
    <property type="entry name" value="HAD-like"/>
    <property type="match status" value="1"/>
</dbReference>
<feature type="region of interest" description="Disordered" evidence="1">
    <location>
        <begin position="566"/>
        <end position="601"/>
    </location>
</feature>
<keyword evidence="4" id="KW-1185">Reference proteome</keyword>
<dbReference type="Gene3D" id="3.40.50.1000">
    <property type="entry name" value="HAD superfamily/HAD-like"/>
    <property type="match status" value="1"/>
</dbReference>
<feature type="compositionally biased region" description="Acidic residues" evidence="1">
    <location>
        <begin position="530"/>
        <end position="539"/>
    </location>
</feature>
<evidence type="ECO:0000259" key="2">
    <source>
        <dbReference type="PROSITE" id="PS50969"/>
    </source>
</evidence>